<sequence>MTGELTDLDRQLINRLQDDLPLTSRPFATLADELGIAEGDVVDRIRHLRDEGLLTRFGPFFDAEALGGAFCLCAMAVPQECFEEVLTKVNAHPEVAHNYERDHKLNMWFVLATESRLAIRETAGAIEQETGLKVLQFPKEREFFIGFRVNA</sequence>
<dbReference type="Pfam" id="PF22451">
    <property type="entry name" value="NirdL-like_HTH"/>
    <property type="match status" value="1"/>
</dbReference>
<keyword evidence="1" id="KW-0456">Lyase</keyword>
<evidence type="ECO:0000259" key="6">
    <source>
        <dbReference type="Pfam" id="PF17805"/>
    </source>
</evidence>
<organism evidence="8 9">
    <name type="scientific">Roseibium porphyridii</name>
    <dbReference type="NCBI Taxonomy" id="2866279"/>
    <lineage>
        <taxon>Bacteria</taxon>
        <taxon>Pseudomonadati</taxon>
        <taxon>Pseudomonadota</taxon>
        <taxon>Alphaproteobacteria</taxon>
        <taxon>Hyphomicrobiales</taxon>
        <taxon>Stappiaceae</taxon>
        <taxon>Roseibium</taxon>
    </lineage>
</organism>
<dbReference type="PANTHER" id="PTHR43413">
    <property type="entry name" value="TRANSCRIPTIONAL REGULATOR, ASNC FAMILY"/>
    <property type="match status" value="1"/>
</dbReference>
<proteinExistence type="inferred from homology"/>
<dbReference type="EMBL" id="CP120863">
    <property type="protein sequence ID" value="WFE89518.1"/>
    <property type="molecule type" value="Genomic_DNA"/>
</dbReference>
<name>A0ABY8F206_9HYPH</name>
<accession>A0ABY8F206</accession>
<dbReference type="Gene3D" id="3.30.70.3460">
    <property type="match status" value="1"/>
</dbReference>
<evidence type="ECO:0000313" key="9">
    <source>
        <dbReference type="Proteomes" id="UP001209803"/>
    </source>
</evidence>
<feature type="domain" description="Siroheme decarboxylase AsnC-like ligand binding" evidence="6">
    <location>
        <begin position="71"/>
        <end position="143"/>
    </location>
</feature>
<dbReference type="InterPro" id="IPR019888">
    <property type="entry name" value="Tscrpt_reg_AsnC-like"/>
</dbReference>
<dbReference type="Pfam" id="PF17805">
    <property type="entry name" value="AsnC_trans_reg2"/>
    <property type="match status" value="1"/>
</dbReference>
<evidence type="ECO:0000256" key="1">
    <source>
        <dbReference type="ARBA" id="ARBA00023239"/>
    </source>
</evidence>
<comment type="catalytic activity">
    <reaction evidence="5">
        <text>siroheme + 2 H(+) = 12,18-didecarboxysiroheme + 2 CO2</text>
        <dbReference type="Rhea" id="RHEA:19093"/>
        <dbReference type="ChEBI" id="CHEBI:15378"/>
        <dbReference type="ChEBI" id="CHEBI:16526"/>
        <dbReference type="ChEBI" id="CHEBI:60052"/>
        <dbReference type="ChEBI" id="CHEBI:140497"/>
        <dbReference type="EC" id="4.1.1.111"/>
    </reaction>
</comment>
<dbReference type="RefSeq" id="WP_265680340.1">
    <property type="nucleotide sequence ID" value="NZ_CP120863.1"/>
</dbReference>
<dbReference type="InterPro" id="IPR053953">
    <property type="entry name" value="NirdL-like_HTH"/>
</dbReference>
<feature type="domain" description="Siroheme decarboxylase NirL-like HTH" evidence="7">
    <location>
        <begin position="9"/>
        <end position="53"/>
    </location>
</feature>
<dbReference type="EC" id="4.1.1.111" evidence="4"/>
<dbReference type="InterPro" id="IPR050684">
    <property type="entry name" value="HTH-Siroheme_Decarb"/>
</dbReference>
<dbReference type="InterPro" id="IPR040523">
    <property type="entry name" value="AsnC_trans_reg2"/>
</dbReference>
<dbReference type="Proteomes" id="UP001209803">
    <property type="component" value="Chromosome"/>
</dbReference>
<evidence type="ECO:0000256" key="5">
    <source>
        <dbReference type="ARBA" id="ARBA00048470"/>
    </source>
</evidence>
<dbReference type="SUPFAM" id="SSF46785">
    <property type="entry name" value="Winged helix' DNA-binding domain"/>
    <property type="match status" value="1"/>
</dbReference>
<comment type="similarity">
    <text evidence="3">Belongs to the Ahb/Nir family.</text>
</comment>
<dbReference type="Gene3D" id="1.10.10.10">
    <property type="entry name" value="Winged helix-like DNA-binding domain superfamily/Winged helix DNA-binding domain"/>
    <property type="match status" value="1"/>
</dbReference>
<keyword evidence="9" id="KW-1185">Reference proteome</keyword>
<comment type="pathway">
    <text evidence="2">Porphyrin-containing compound metabolism.</text>
</comment>
<evidence type="ECO:0000259" key="7">
    <source>
        <dbReference type="Pfam" id="PF22451"/>
    </source>
</evidence>
<evidence type="ECO:0000256" key="2">
    <source>
        <dbReference type="ARBA" id="ARBA00023444"/>
    </source>
</evidence>
<dbReference type="PANTHER" id="PTHR43413:SF1">
    <property type="entry name" value="SIROHEME DECARBOXYLASE NIRL SUBUNIT"/>
    <property type="match status" value="1"/>
</dbReference>
<evidence type="ECO:0000256" key="3">
    <source>
        <dbReference type="ARBA" id="ARBA00023457"/>
    </source>
</evidence>
<evidence type="ECO:0000313" key="8">
    <source>
        <dbReference type="EMBL" id="WFE89518.1"/>
    </source>
</evidence>
<gene>
    <name evidence="8" type="ORF">K1718_25755</name>
</gene>
<evidence type="ECO:0000256" key="4">
    <source>
        <dbReference type="ARBA" id="ARBA00023471"/>
    </source>
</evidence>
<reference evidence="8 9" key="1">
    <citation type="submission" date="2023-03" db="EMBL/GenBank/DDBJ databases">
        <title>Roseibium porphyridii sp. nov. and Roseibium rhodosorbium sp. nov. isolated from marine algae, Porphyridium cruentum and Rhodosorus marinus, respectively.</title>
        <authorList>
            <person name="Lee M.W."/>
            <person name="Choi B.J."/>
            <person name="Lee J.K."/>
            <person name="Choi D.G."/>
            <person name="Baek J.H."/>
            <person name="Bayburt H."/>
            <person name="Kim J.M."/>
            <person name="Han D.M."/>
            <person name="Kim K.H."/>
            <person name="Jeon C.O."/>
        </authorList>
    </citation>
    <scope>NUCLEOTIDE SEQUENCE [LARGE SCALE GENOMIC DNA]</scope>
    <source>
        <strain evidence="8 9">KMA01</strain>
    </source>
</reference>
<dbReference type="InterPro" id="IPR036390">
    <property type="entry name" value="WH_DNA-bd_sf"/>
</dbReference>
<dbReference type="SMART" id="SM00344">
    <property type="entry name" value="HTH_ASNC"/>
    <property type="match status" value="1"/>
</dbReference>
<protein>
    <recommendedName>
        <fullName evidence="4">siroheme decarboxylase</fullName>
        <ecNumber evidence="4">4.1.1.111</ecNumber>
    </recommendedName>
</protein>
<dbReference type="InterPro" id="IPR036388">
    <property type="entry name" value="WH-like_DNA-bd_sf"/>
</dbReference>